<reference evidence="1 2" key="1">
    <citation type="submission" date="2014-06" db="EMBL/GenBank/DDBJ databases">
        <title>Evolutionary Origins and Diversification of the Mycorrhizal Mutualists.</title>
        <authorList>
            <consortium name="DOE Joint Genome Institute"/>
            <consortium name="Mycorrhizal Genomics Consortium"/>
            <person name="Kohler A."/>
            <person name="Kuo A."/>
            <person name="Nagy L.G."/>
            <person name="Floudas D."/>
            <person name="Copeland A."/>
            <person name="Barry K.W."/>
            <person name="Cichocki N."/>
            <person name="Veneault-Fourrey C."/>
            <person name="LaButti K."/>
            <person name="Lindquist E.A."/>
            <person name="Lipzen A."/>
            <person name="Lundell T."/>
            <person name="Morin E."/>
            <person name="Murat C."/>
            <person name="Riley R."/>
            <person name="Ohm R."/>
            <person name="Sun H."/>
            <person name="Tunlid A."/>
            <person name="Henrissat B."/>
            <person name="Grigoriev I.V."/>
            <person name="Hibbett D.S."/>
            <person name="Martin F."/>
        </authorList>
    </citation>
    <scope>NUCLEOTIDE SEQUENCE [LARGE SCALE GENOMIC DNA]</scope>
    <source>
        <strain evidence="1 2">SS14</strain>
    </source>
</reference>
<proteinExistence type="predicted"/>
<gene>
    <name evidence="1" type="ORF">M422DRAFT_276955</name>
</gene>
<keyword evidence="2" id="KW-1185">Reference proteome</keyword>
<accession>A0A0C9TL51</accession>
<evidence type="ECO:0000313" key="1">
    <source>
        <dbReference type="EMBL" id="KIJ22594.1"/>
    </source>
</evidence>
<name>A0A0C9TL51_SPHS4</name>
<dbReference type="OrthoDB" id="3269196at2759"/>
<sequence length="403" mass="46857">MSKRKPSEILLSLAESLPPDTFLGILSKKLYPVLDCLSDSQRFNIVSILEPIQNEQLKIAERIATVNYEGMKAQLTEQINALYKHIRRDWDGWELQREMMDEIVGDLCSWLPILWTVGVEDGVEIALIHKSLRLCYSIVGKLYDSNSQSDFGDRDCQDITILDEDEKKVYYSCGGLYTAIAWVWRELLLSVLVKYPDVKQAIKMIDDIEDLGFMKDVEQYLRDDCETKTLNGDPFYDEHWNEKFRNAAIQLKKLVVDRRLLEFEANPSYSVFRSILKKQPDLKEPLLQKARERFQDENANDISLGNAISIFKQVNANKDILKMVEIMDRKPHQTAEFGRVKRDVVLHLMKQTRYRPQARRMLEAGILSSETAILEEMHEAFPDLDEAYDFIQEKIDNKKFTTG</sequence>
<evidence type="ECO:0000313" key="2">
    <source>
        <dbReference type="Proteomes" id="UP000054279"/>
    </source>
</evidence>
<dbReference type="Proteomes" id="UP000054279">
    <property type="component" value="Unassembled WGS sequence"/>
</dbReference>
<protein>
    <submittedName>
        <fullName evidence="1">Unplaced genomic scaffold SPHSTscaffold_1009, whole genome shotgun sequence</fullName>
    </submittedName>
</protein>
<dbReference type="HOGENOM" id="CLU_744066_0_0_1"/>
<dbReference type="EMBL" id="KN838084">
    <property type="protein sequence ID" value="KIJ22594.1"/>
    <property type="molecule type" value="Genomic_DNA"/>
</dbReference>
<dbReference type="AlphaFoldDB" id="A0A0C9TL51"/>
<organism evidence="1 2">
    <name type="scientific">Sphaerobolus stellatus (strain SS14)</name>
    <dbReference type="NCBI Taxonomy" id="990650"/>
    <lineage>
        <taxon>Eukaryota</taxon>
        <taxon>Fungi</taxon>
        <taxon>Dikarya</taxon>
        <taxon>Basidiomycota</taxon>
        <taxon>Agaricomycotina</taxon>
        <taxon>Agaricomycetes</taxon>
        <taxon>Phallomycetidae</taxon>
        <taxon>Geastrales</taxon>
        <taxon>Sphaerobolaceae</taxon>
        <taxon>Sphaerobolus</taxon>
    </lineage>
</organism>